<gene>
    <name evidence="3" type="ORF">FVE85_0201</name>
</gene>
<evidence type="ECO:0000256" key="2">
    <source>
        <dbReference type="SAM" id="SignalP"/>
    </source>
</evidence>
<accession>A0A5J4Z083</accession>
<reference evidence="4" key="1">
    <citation type="journal article" date="2019" name="Nat. Commun.">
        <title>Expansion of phycobilisome linker gene families in mesophilic red algae.</title>
        <authorList>
            <person name="Lee J."/>
            <person name="Kim D."/>
            <person name="Bhattacharya D."/>
            <person name="Yoon H.S."/>
        </authorList>
    </citation>
    <scope>NUCLEOTIDE SEQUENCE [LARGE SCALE GENOMIC DNA]</scope>
    <source>
        <strain evidence="4">CCMP 1328</strain>
    </source>
</reference>
<name>A0A5J4Z083_PORPP</name>
<sequence>MPGDSWLLALLIFLSGYSLAGFPLDVKIHEWQLLAQPAMVAEAVLCGSEAWLLHSLNKTLLQRYKLRMVLVAGLPPDVLVVRDAVLVVRDAVLSVLEEPHGRALAVCEQQQRIQDALRVAKEKQLVHVTLVEKKQRQEEARPDLVAMQVQMLAKGSSVLPYADDDQLARYVRMFHVPSPGLKVSGAASSGAHGDEKRHETTPRQRRDKFLAYAPSVSSKLSAQVMDAHSLRGIGAMSEDELRIHHSSGLGRESAKKIVTFMNEDFSYLND</sequence>
<proteinExistence type="predicted"/>
<dbReference type="AlphaFoldDB" id="A0A5J4Z083"/>
<keyword evidence="2" id="KW-0732">Signal</keyword>
<evidence type="ECO:0000313" key="4">
    <source>
        <dbReference type="Proteomes" id="UP000324585"/>
    </source>
</evidence>
<feature type="region of interest" description="Disordered" evidence="1">
    <location>
        <begin position="182"/>
        <end position="206"/>
    </location>
</feature>
<feature type="compositionally biased region" description="Basic and acidic residues" evidence="1">
    <location>
        <begin position="192"/>
        <end position="206"/>
    </location>
</feature>
<feature type="chain" id="PRO_5023827230" evidence="2">
    <location>
        <begin position="21"/>
        <end position="270"/>
    </location>
</feature>
<dbReference type="EMBL" id="VRMN01000002">
    <property type="protein sequence ID" value="KAA8496472.1"/>
    <property type="molecule type" value="Genomic_DNA"/>
</dbReference>
<evidence type="ECO:0000313" key="3">
    <source>
        <dbReference type="EMBL" id="KAA8496472.1"/>
    </source>
</evidence>
<dbReference type="Proteomes" id="UP000324585">
    <property type="component" value="Unassembled WGS sequence"/>
</dbReference>
<comment type="caution">
    <text evidence="3">The sequence shown here is derived from an EMBL/GenBank/DDBJ whole genome shotgun (WGS) entry which is preliminary data.</text>
</comment>
<keyword evidence="4" id="KW-1185">Reference proteome</keyword>
<evidence type="ECO:0000256" key="1">
    <source>
        <dbReference type="SAM" id="MobiDB-lite"/>
    </source>
</evidence>
<organism evidence="3 4">
    <name type="scientific">Porphyridium purpureum</name>
    <name type="common">Red alga</name>
    <name type="synonym">Porphyridium cruentum</name>
    <dbReference type="NCBI Taxonomy" id="35688"/>
    <lineage>
        <taxon>Eukaryota</taxon>
        <taxon>Rhodophyta</taxon>
        <taxon>Bangiophyceae</taxon>
        <taxon>Porphyridiales</taxon>
        <taxon>Porphyridiaceae</taxon>
        <taxon>Porphyridium</taxon>
    </lineage>
</organism>
<feature type="signal peptide" evidence="2">
    <location>
        <begin position="1"/>
        <end position="20"/>
    </location>
</feature>
<protein>
    <submittedName>
        <fullName evidence="3">Uncharacterized protein</fullName>
    </submittedName>
</protein>